<evidence type="ECO:0000259" key="3">
    <source>
        <dbReference type="Pfam" id="PF17168"/>
    </source>
</evidence>
<feature type="domain" description="Glutaminase A N-terminal" evidence="3">
    <location>
        <begin position="109"/>
        <end position="343"/>
    </location>
</feature>
<evidence type="ECO:0000313" key="4">
    <source>
        <dbReference type="EMBL" id="KLO08587.1"/>
    </source>
</evidence>
<dbReference type="PANTHER" id="PTHR31987">
    <property type="entry name" value="GLUTAMINASE A-RELATED"/>
    <property type="match status" value="1"/>
</dbReference>
<dbReference type="InParanoid" id="A0A0H2RB26"/>
<dbReference type="Proteomes" id="UP000053477">
    <property type="component" value="Unassembled WGS sequence"/>
</dbReference>
<keyword evidence="1" id="KW-0732">Signal</keyword>
<proteinExistence type="predicted"/>
<dbReference type="Pfam" id="PF16335">
    <property type="entry name" value="GtaA_6_Hairpin"/>
    <property type="match status" value="1"/>
</dbReference>
<name>A0A0H2RB26_9AGAM</name>
<dbReference type="InterPro" id="IPR032514">
    <property type="entry name" value="GtaA_central"/>
</dbReference>
<organism evidence="4 5">
    <name type="scientific">Schizopora paradoxa</name>
    <dbReference type="NCBI Taxonomy" id="27342"/>
    <lineage>
        <taxon>Eukaryota</taxon>
        <taxon>Fungi</taxon>
        <taxon>Dikarya</taxon>
        <taxon>Basidiomycota</taxon>
        <taxon>Agaricomycotina</taxon>
        <taxon>Agaricomycetes</taxon>
        <taxon>Hymenochaetales</taxon>
        <taxon>Schizoporaceae</taxon>
        <taxon>Schizopora</taxon>
    </lineage>
</organism>
<dbReference type="InterPro" id="IPR033433">
    <property type="entry name" value="GtaA_N"/>
</dbReference>
<sequence>MLFSSILFILASLLKRSIVQAIEWTPFEPVSLPLAVKSPYLNAWLPQGNGAQPISTSWPFHWPSTSHHMLGWQSMIIVDNAPFWLLGNGTFTGIKNNAVLNSVTYTPSTTSFNLTAGPVNVQLEWLSPIEVDDLTRLSIPFVYIRVTASSADGEPHDVRVSMELAANLISGDHSLAANASSIVNDDIIALKMQLQTPQPFIEINDFPEDAAAFIATKNGVGVSYEVSDDNNTGSSSTSATIQTALTNTVDSNYSSHGMNTPFDNYQIMVNVGNVSEVSSSAIFTIGVVRDPSTKYTDLTGEVLLRHPFFKANFSSDDDLISFVLNDFNRSLDSGLAFDSKVMAAANKISPNYADLLALTTRQSLSALEVTISQTVNGSWNTSDVKMFVKDMGDMGSGGVNAVSVLYSALPMYLSLAPNLLAHLLSPLLEAQQGALYTQPYAAQHLGVGFPNVTAQNAAHNFGIEESANMLILVLAHAQATKDLSLSSSYYDLLRSWTNYLVDNALTPGQQQTNPLDSIFAPNQTNLALKGVIGIAAMGSISTLLRQTQDANTYNVSDFSTASSYIQRWLSLSKSANGSYILTSYGDETSTGLLYNLFSDKILGLNLVPDSVRSTCSCCDQNRE</sequence>
<accession>A0A0H2RB26</accession>
<dbReference type="EMBL" id="KQ086086">
    <property type="protein sequence ID" value="KLO08587.1"/>
    <property type="molecule type" value="Genomic_DNA"/>
</dbReference>
<reference evidence="4 5" key="1">
    <citation type="submission" date="2015-04" db="EMBL/GenBank/DDBJ databases">
        <title>Complete genome sequence of Schizopora paradoxa KUC8140, a cosmopolitan wood degrader in East Asia.</title>
        <authorList>
            <consortium name="DOE Joint Genome Institute"/>
            <person name="Min B."/>
            <person name="Park H."/>
            <person name="Jang Y."/>
            <person name="Kim J.-J."/>
            <person name="Kim K.H."/>
            <person name="Pangilinan J."/>
            <person name="Lipzen A."/>
            <person name="Riley R."/>
            <person name="Grigoriev I.V."/>
            <person name="Spatafora J.W."/>
            <person name="Choi I.-G."/>
        </authorList>
    </citation>
    <scope>NUCLEOTIDE SEQUENCE [LARGE SCALE GENOMIC DNA]</scope>
    <source>
        <strain evidence="4 5">KUC8140</strain>
    </source>
</reference>
<dbReference type="Pfam" id="PF17168">
    <property type="entry name" value="DUF5127"/>
    <property type="match status" value="1"/>
</dbReference>
<dbReference type="AlphaFoldDB" id="A0A0H2RB26"/>
<evidence type="ECO:0000256" key="1">
    <source>
        <dbReference type="SAM" id="SignalP"/>
    </source>
</evidence>
<dbReference type="OrthoDB" id="3918848at2759"/>
<feature type="signal peptide" evidence="1">
    <location>
        <begin position="1"/>
        <end position="21"/>
    </location>
</feature>
<keyword evidence="5" id="KW-1185">Reference proteome</keyword>
<protein>
    <submittedName>
        <fullName evidence="4">DUF1793-domain-containing protein</fullName>
    </submittedName>
</protein>
<dbReference type="PANTHER" id="PTHR31987:SF1">
    <property type="entry name" value="GLUTAMINASE A"/>
    <property type="match status" value="1"/>
</dbReference>
<evidence type="ECO:0000313" key="5">
    <source>
        <dbReference type="Proteomes" id="UP000053477"/>
    </source>
</evidence>
<feature type="chain" id="PRO_5005201622" evidence="1">
    <location>
        <begin position="22"/>
        <end position="623"/>
    </location>
</feature>
<dbReference type="InterPro" id="IPR052743">
    <property type="entry name" value="Glutaminase_GtaA"/>
</dbReference>
<feature type="domain" description="Glutaminase A central" evidence="2">
    <location>
        <begin position="349"/>
        <end position="613"/>
    </location>
</feature>
<gene>
    <name evidence="4" type="ORF">SCHPADRAFT_981826</name>
</gene>
<evidence type="ECO:0000259" key="2">
    <source>
        <dbReference type="Pfam" id="PF16335"/>
    </source>
</evidence>
<dbReference type="STRING" id="27342.A0A0H2RB26"/>